<dbReference type="Pfam" id="PF01610">
    <property type="entry name" value="DDE_Tnp_ISL3"/>
    <property type="match status" value="1"/>
</dbReference>
<evidence type="ECO:0000313" key="2">
    <source>
        <dbReference type="EMBL" id="SKA12947.1"/>
    </source>
</evidence>
<feature type="domain" description="Transposase IS204/IS1001/IS1096/IS1165 DDE" evidence="1">
    <location>
        <begin position="90"/>
        <end position="325"/>
    </location>
</feature>
<dbReference type="PANTHER" id="PTHR33498:SF1">
    <property type="entry name" value="TRANSPOSASE FOR INSERTION SEQUENCE ELEMENT IS1557"/>
    <property type="match status" value="1"/>
</dbReference>
<dbReference type="InterPro" id="IPR047951">
    <property type="entry name" value="Transpos_ISL3"/>
</dbReference>
<evidence type="ECO:0000259" key="1">
    <source>
        <dbReference type="Pfam" id="PF01610"/>
    </source>
</evidence>
<dbReference type="NCBIfam" id="NF033550">
    <property type="entry name" value="transpos_ISL3"/>
    <property type="match status" value="1"/>
</dbReference>
<dbReference type="EMBL" id="FUXK01000030">
    <property type="protein sequence ID" value="SKA12947.1"/>
    <property type="molecule type" value="Genomic_DNA"/>
</dbReference>
<accession>A0A1T4RAK7</accession>
<protein>
    <submittedName>
        <fullName evidence="2">Transposase</fullName>
    </submittedName>
</protein>
<dbReference type="RefSeq" id="WP_025070696.1">
    <property type="nucleotide sequence ID" value="NZ_FUXK01000030.1"/>
</dbReference>
<dbReference type="AlphaFoldDB" id="A0A1T4RAK7"/>
<dbReference type="STRING" id="28136.SAMN02745202_02161"/>
<dbReference type="InterPro" id="IPR002560">
    <property type="entry name" value="Transposase_DDE"/>
</dbReference>
<reference evidence="2 3" key="1">
    <citation type="submission" date="2017-02" db="EMBL/GenBank/DDBJ databases">
        <authorList>
            <person name="Peterson S.W."/>
        </authorList>
    </citation>
    <scope>NUCLEOTIDE SEQUENCE [LARGE SCALE GENOMIC DNA]</scope>
    <source>
        <strain evidence="2 3">ATCC 43324</strain>
    </source>
</reference>
<evidence type="ECO:0000313" key="3">
    <source>
        <dbReference type="Proteomes" id="UP000190065"/>
    </source>
</evidence>
<dbReference type="eggNOG" id="COG3464">
    <property type="taxonomic scope" value="Bacteria"/>
</dbReference>
<proteinExistence type="predicted"/>
<sequence length="335" mass="39253">MWQYKTILEARIPRYHDGEEVKSVAVPRALPNSRMSWLMEKTIETLLSTKNQTKTARLLRLTFEQVHGVMLRAVERGLDKRDKTHIYKHVCMDEKSIRRGHEYVSMLYDGDTGHVIEVETGRRAKSVDNLCTKALTEEQRNSVETVCTDMWEPFIDGAVKYFPNAGHCHDLYHCVTYLDDAVDKVRKREVKEFKELRSTKYLWLKDKPKYTPNDRRRFDMPENAEYQVWQAWKVKELFRDLLRLNCHGDMEAYGMLEDWMADALQYNIEEIDGVVFMFKRHLKGIIRSMVTGANNGKAERTNGSIQEIKTIGRGYGTAERYRIAILFFYGGLDIC</sequence>
<organism evidence="2 3">
    <name type="scientific">Segatella oulorum</name>
    <dbReference type="NCBI Taxonomy" id="28136"/>
    <lineage>
        <taxon>Bacteria</taxon>
        <taxon>Pseudomonadati</taxon>
        <taxon>Bacteroidota</taxon>
        <taxon>Bacteroidia</taxon>
        <taxon>Bacteroidales</taxon>
        <taxon>Prevotellaceae</taxon>
        <taxon>Segatella</taxon>
    </lineage>
</organism>
<gene>
    <name evidence="2" type="ORF">SAMN02745202_02161</name>
</gene>
<dbReference type="PANTHER" id="PTHR33498">
    <property type="entry name" value="TRANSPOSASE FOR INSERTION SEQUENCE ELEMENT IS1557"/>
    <property type="match status" value="1"/>
</dbReference>
<name>A0A1T4RAK7_9BACT</name>
<dbReference type="Proteomes" id="UP000190065">
    <property type="component" value="Unassembled WGS sequence"/>
</dbReference>